<keyword evidence="4 9" id="KW-0808">Transferase</keyword>
<dbReference type="InterPro" id="IPR002909">
    <property type="entry name" value="IPT_dom"/>
</dbReference>
<reference evidence="9" key="1">
    <citation type="submission" date="2020-02" db="EMBL/GenBank/DDBJ databases">
        <authorList>
            <person name="Meier V. D."/>
        </authorList>
    </citation>
    <scope>NUCLEOTIDE SEQUENCE</scope>
    <source>
        <strain evidence="9">AVDCRST_MAG52</strain>
    </source>
</reference>
<feature type="transmembrane region" description="Helical" evidence="7">
    <location>
        <begin position="680"/>
        <end position="703"/>
    </location>
</feature>
<feature type="domain" description="IPT/TIG" evidence="8">
    <location>
        <begin position="65"/>
        <end position="150"/>
    </location>
</feature>
<keyword evidence="5 7" id="KW-0472">Membrane</keyword>
<gene>
    <name evidence="9" type="ORF">AVDCRST_MAG52-357</name>
</gene>
<keyword evidence="7" id="KW-0812">Transmembrane</keyword>
<dbReference type="SUPFAM" id="SSF81296">
    <property type="entry name" value="E set domains"/>
    <property type="match status" value="3"/>
</dbReference>
<protein>
    <submittedName>
        <fullName evidence="9">Hyaluronan synthase</fullName>
        <ecNumber evidence="9">2.4.1.212</ecNumber>
    </submittedName>
</protein>
<dbReference type="InterPro" id="IPR029044">
    <property type="entry name" value="Nucleotide-diphossugar_trans"/>
</dbReference>
<evidence type="ECO:0000256" key="6">
    <source>
        <dbReference type="SAM" id="MobiDB-lite"/>
    </source>
</evidence>
<feature type="domain" description="IPT/TIG" evidence="8">
    <location>
        <begin position="152"/>
        <end position="236"/>
    </location>
</feature>
<dbReference type="GO" id="GO:0005975">
    <property type="term" value="P:carbohydrate metabolic process"/>
    <property type="evidence" value="ECO:0007669"/>
    <property type="project" value="UniProtKB-ARBA"/>
</dbReference>
<dbReference type="GO" id="GO:0050501">
    <property type="term" value="F:hyaluronan synthase activity"/>
    <property type="evidence" value="ECO:0007669"/>
    <property type="project" value="UniProtKB-EC"/>
</dbReference>
<dbReference type="PANTHER" id="PTHR22913">
    <property type="entry name" value="HYALURONAN SYNTHASE"/>
    <property type="match status" value="1"/>
</dbReference>
<dbReference type="Gene3D" id="3.90.550.10">
    <property type="entry name" value="Spore Coat Polysaccharide Biosynthesis Protein SpsA, Chain A"/>
    <property type="match status" value="1"/>
</dbReference>
<dbReference type="PANTHER" id="PTHR22913:SF12">
    <property type="entry name" value="MANNURONAN SYNTHASE"/>
    <property type="match status" value="1"/>
</dbReference>
<dbReference type="EMBL" id="CADCTN010000026">
    <property type="protein sequence ID" value="CAA9218356.1"/>
    <property type="molecule type" value="Genomic_DNA"/>
</dbReference>
<proteinExistence type="predicted"/>
<dbReference type="GO" id="GO:0085029">
    <property type="term" value="P:extracellular matrix assembly"/>
    <property type="evidence" value="ECO:0007669"/>
    <property type="project" value="TreeGrafter"/>
</dbReference>
<comment type="subcellular location">
    <subcellularLocation>
        <location evidence="1">Cell membrane</location>
    </subcellularLocation>
</comment>
<dbReference type="SUPFAM" id="SSF53448">
    <property type="entry name" value="Nucleotide-diphospho-sugar transferases"/>
    <property type="match status" value="1"/>
</dbReference>
<feature type="transmembrane region" description="Helical" evidence="7">
    <location>
        <begin position="649"/>
        <end position="668"/>
    </location>
</feature>
<dbReference type="Pfam" id="PF01833">
    <property type="entry name" value="TIG"/>
    <property type="match status" value="3"/>
</dbReference>
<feature type="non-terminal residue" evidence="9">
    <location>
        <position position="1"/>
    </location>
</feature>
<dbReference type="AlphaFoldDB" id="A0A6J4HC79"/>
<dbReference type="InterPro" id="IPR013783">
    <property type="entry name" value="Ig-like_fold"/>
</dbReference>
<evidence type="ECO:0000259" key="8">
    <source>
        <dbReference type="SMART" id="SM00429"/>
    </source>
</evidence>
<feature type="domain" description="IPT/TIG" evidence="8">
    <location>
        <begin position="238"/>
        <end position="324"/>
    </location>
</feature>
<keyword evidence="3 9" id="KW-0328">Glycosyltransferase</keyword>
<evidence type="ECO:0000256" key="1">
    <source>
        <dbReference type="ARBA" id="ARBA00004236"/>
    </source>
</evidence>
<evidence type="ECO:0000256" key="2">
    <source>
        <dbReference type="ARBA" id="ARBA00022475"/>
    </source>
</evidence>
<dbReference type="SMART" id="SM00429">
    <property type="entry name" value="IPT"/>
    <property type="match status" value="3"/>
</dbReference>
<evidence type="ECO:0000256" key="3">
    <source>
        <dbReference type="ARBA" id="ARBA00022676"/>
    </source>
</evidence>
<dbReference type="EC" id="2.4.1.212" evidence="9"/>
<organism evidence="9">
    <name type="scientific">uncultured Blastococcus sp</name>
    <dbReference type="NCBI Taxonomy" id="217144"/>
    <lineage>
        <taxon>Bacteria</taxon>
        <taxon>Bacillati</taxon>
        <taxon>Actinomycetota</taxon>
        <taxon>Actinomycetes</taxon>
        <taxon>Geodermatophilales</taxon>
        <taxon>Geodermatophilaceae</taxon>
        <taxon>Blastococcus</taxon>
        <taxon>environmental samples</taxon>
    </lineage>
</organism>
<feature type="transmembrane region" description="Helical" evidence="7">
    <location>
        <begin position="619"/>
        <end position="643"/>
    </location>
</feature>
<keyword evidence="7" id="KW-1133">Transmembrane helix</keyword>
<name>A0A6J4HC79_9ACTN</name>
<sequence length="734" mass="78445">APAPAAPAQSPAQQPAPGPAGPTEVAAEADAAATRPLSGWRMTAAAAAGPVVGRAGSLPVAALPDPVVEDLEPEAGTTDGGTRVTVRGRGFSGAVEVLFDGVPGTDLVVISGSELSVTTPSLPDEGNVNVRVVTTAGRSPGNSPVDFRFVHTPAVAGISPPSGSQAGGTLVSVTGIHLDGASRVTFGDVEARVVTVSPDRVRVVAPPADEVGPFDVRVTTLGGTTTVVPTVVFEYAATPSVDALSPASGSPDGGTELTITGSHLSGASAVTFGGVPGIDLTVLSDRELRVTTPERTTLGGVPVVVTTAEGSSAGAAEPVVFDYVSTQTSPVERAVHGYWPLGLIGLLSWTVWFVRRWLSRHHYRPVENDFRTTTSVVIPVYREDPEVLERCLRTWLREDPTEVILVVDDRDDVVLDRLRGLGDERVRVVEWRHTGKRGALGAGVRHATGEVVLFADSDTEWRPGLLAAMQMPFVDPQVGGVGSRQHVYLPQTNVWRRVAYWMLNTRYLDYVPAMSRRGAVACLSGRTAAYRREAILPVLPALEREMFLGRACVAGDDGRLTWLVLAAGYKTVHQDTAQADSMFPADPRAFLRQRIRWSRNSYRCYLTALSQGWLWRQPFITQVTVLQILLTPISMGATVWYGSRWISEGGWIAVAIVLTWAVAGRALRAMSHLMENPREIVLAPLMAVTIAVIALPIKTWAALTMNKQGWLTRQEGERVQGQAEIGALQHAGQA</sequence>
<dbReference type="GO" id="GO:0030213">
    <property type="term" value="P:hyaluronan biosynthetic process"/>
    <property type="evidence" value="ECO:0007669"/>
    <property type="project" value="TreeGrafter"/>
</dbReference>
<keyword evidence="2" id="KW-1003">Cell membrane</keyword>
<dbReference type="CDD" id="cd00603">
    <property type="entry name" value="IPT_PCSR"/>
    <property type="match status" value="1"/>
</dbReference>
<evidence type="ECO:0000256" key="4">
    <source>
        <dbReference type="ARBA" id="ARBA00022679"/>
    </source>
</evidence>
<dbReference type="GO" id="GO:0005886">
    <property type="term" value="C:plasma membrane"/>
    <property type="evidence" value="ECO:0007669"/>
    <property type="project" value="UniProtKB-SubCell"/>
</dbReference>
<evidence type="ECO:0000313" key="9">
    <source>
        <dbReference type="EMBL" id="CAA9218356.1"/>
    </source>
</evidence>
<dbReference type="Gene3D" id="2.60.40.10">
    <property type="entry name" value="Immunoglobulins"/>
    <property type="match status" value="3"/>
</dbReference>
<evidence type="ECO:0000256" key="7">
    <source>
        <dbReference type="SAM" id="Phobius"/>
    </source>
</evidence>
<feature type="region of interest" description="Disordered" evidence="6">
    <location>
        <begin position="1"/>
        <end position="33"/>
    </location>
</feature>
<dbReference type="CDD" id="cd00102">
    <property type="entry name" value="IPT"/>
    <property type="match status" value="2"/>
</dbReference>
<evidence type="ECO:0000256" key="5">
    <source>
        <dbReference type="ARBA" id="ARBA00023136"/>
    </source>
</evidence>
<feature type="compositionally biased region" description="Low complexity" evidence="6">
    <location>
        <begin position="1"/>
        <end position="13"/>
    </location>
</feature>
<accession>A0A6J4HC79</accession>
<dbReference type="Pfam" id="PF13641">
    <property type="entry name" value="Glyco_tranf_2_3"/>
    <property type="match status" value="1"/>
</dbReference>
<dbReference type="InterPro" id="IPR014756">
    <property type="entry name" value="Ig_E-set"/>
</dbReference>